<evidence type="ECO:0000259" key="10">
    <source>
        <dbReference type="PROSITE" id="PS51387"/>
    </source>
</evidence>
<dbReference type="Proteomes" id="UP000830671">
    <property type="component" value="Chromosome 5"/>
</dbReference>
<dbReference type="Gene3D" id="3.30.43.10">
    <property type="entry name" value="Uridine Diphospho-n-acetylenolpyruvylglucosamine Reductase, domain 2"/>
    <property type="match status" value="1"/>
</dbReference>
<dbReference type="Gene3D" id="3.30.70.2520">
    <property type="match status" value="1"/>
</dbReference>
<dbReference type="GO" id="GO:0031966">
    <property type="term" value="C:mitochondrial membrane"/>
    <property type="evidence" value="ECO:0007669"/>
    <property type="project" value="UniProtKB-SubCell"/>
</dbReference>
<dbReference type="EC" id="1.1.3.37" evidence="4 9"/>
<feature type="domain" description="FAD-binding PCMH-type" evidence="10">
    <location>
        <begin position="100"/>
        <end position="270"/>
    </location>
</feature>
<dbReference type="InterPro" id="IPR007173">
    <property type="entry name" value="ALO_C"/>
</dbReference>
<evidence type="ECO:0000256" key="7">
    <source>
        <dbReference type="ARBA" id="ARBA00023002"/>
    </source>
</evidence>
<dbReference type="InterPro" id="IPR006094">
    <property type="entry name" value="Oxid_FAD_bind_N"/>
</dbReference>
<sequence length="607" mass="69054">MRVRCPIHNLCQRERRAALNKSPSTLDHHPGRLEFDFASSEPGVIVVNYHRRREQAPTLTMAAVASLDPHIRGIIDDAAADGIPFRAKSAHFHTTWARTFSSLPELFIQPQSQQEVEKAVKLARRCRRRITTVGHAHSPSDLTCTSNWLVNLDGFKKVLSVDKETGLVVMQAGIRLWQLTEELNKHGLSFPVLGSVNEQSIAGVISTGTRGSTLKYGLLSEAISSLKIVLANGETVSCSPDENPDLFRGATLSLGALGIITEVSFRAVPAFSLHWQQTIQADYKMLDAWKQDNKLWTQSDFVRVWWLPYTRRAVVWKADIVTKEDLESGKEKNRDPPVGYYDGALGYHIYHNLLYLSRYIPRILPWVEWFVFGMQYGFNDGYTSSAIQPMDKALWMNCLYSQFVNEWAIPLHRGPEALMRLGSWLNKLKPGDPDYVDHGIPFSAEGLYVHSPVEVRVCDATVHTSAEQRNRPFLDSTVKDGPTLNLNATMYRPYDLDPPGLKRWMQGFEWLMRDLGGKPHWAKNFSVKNEEFAEWYGDDMVQWRRVRDEVDPDGLFVGPWHRQFVLDPKSALLKFEEFEKTRHDAGRGVTVYGTRLEIEDADADVKA</sequence>
<accession>A0A9Q8WK93</accession>
<comment type="subcellular location">
    <subcellularLocation>
        <location evidence="9">Mitochondrion membrane</location>
    </subcellularLocation>
</comment>
<evidence type="ECO:0000256" key="4">
    <source>
        <dbReference type="ARBA" id="ARBA00013136"/>
    </source>
</evidence>
<name>A0A9Q8WK93_9PEZI</name>
<comment type="cofactor">
    <cofactor evidence="1 9">
        <name>FAD</name>
        <dbReference type="ChEBI" id="CHEBI:57692"/>
    </cofactor>
</comment>
<evidence type="ECO:0000256" key="1">
    <source>
        <dbReference type="ARBA" id="ARBA00001974"/>
    </source>
</evidence>
<protein>
    <recommendedName>
        <fullName evidence="4 9">D-arabinono-1,4-lactone oxidase</fullName>
        <shortName evidence="9">ALO</shortName>
        <ecNumber evidence="4 9">1.1.3.37</ecNumber>
    </recommendedName>
    <alternativeName>
        <fullName evidence="8 9">L-galactono-gamma-lactone oxidase</fullName>
    </alternativeName>
</protein>
<evidence type="ECO:0000256" key="5">
    <source>
        <dbReference type="ARBA" id="ARBA00022630"/>
    </source>
</evidence>
<keyword evidence="5 9" id="KW-0285">Flavoprotein</keyword>
<dbReference type="PANTHER" id="PTHR43762">
    <property type="entry name" value="L-GULONOLACTONE OXIDASE"/>
    <property type="match status" value="1"/>
</dbReference>
<dbReference type="RefSeq" id="XP_049147297.1">
    <property type="nucleotide sequence ID" value="XM_049290152.1"/>
</dbReference>
<dbReference type="GO" id="GO:0003885">
    <property type="term" value="F:D-arabinono-1,4-lactone oxidase activity"/>
    <property type="evidence" value="ECO:0007669"/>
    <property type="project" value="UniProtKB-UniRule"/>
</dbReference>
<dbReference type="SUPFAM" id="SSF56176">
    <property type="entry name" value="FAD-binding/transporter-associated domain-like"/>
    <property type="match status" value="1"/>
</dbReference>
<keyword evidence="7 9" id="KW-0560">Oxidoreductase</keyword>
<evidence type="ECO:0000256" key="9">
    <source>
        <dbReference type="RuleBase" id="RU367158"/>
    </source>
</evidence>
<dbReference type="InterPro" id="IPR030654">
    <property type="entry name" value="Sugar_lactone_oxidase"/>
</dbReference>
<evidence type="ECO:0000256" key="6">
    <source>
        <dbReference type="ARBA" id="ARBA00022827"/>
    </source>
</evidence>
<dbReference type="NCBIfam" id="TIGR01678">
    <property type="entry name" value="FAD_lactone_ox"/>
    <property type="match status" value="1"/>
</dbReference>
<dbReference type="InterPro" id="IPR010031">
    <property type="entry name" value="FAD_lactone_oxidase-like"/>
</dbReference>
<evidence type="ECO:0000313" key="12">
    <source>
        <dbReference type="Proteomes" id="UP000830671"/>
    </source>
</evidence>
<dbReference type="InterPro" id="IPR016169">
    <property type="entry name" value="FAD-bd_PCMH_sub2"/>
</dbReference>
<proteinExistence type="inferred from homology"/>
<organism evidence="11 12">
    <name type="scientific">Colletotrichum lupini</name>
    <dbReference type="NCBI Taxonomy" id="145971"/>
    <lineage>
        <taxon>Eukaryota</taxon>
        <taxon>Fungi</taxon>
        <taxon>Dikarya</taxon>
        <taxon>Ascomycota</taxon>
        <taxon>Pezizomycotina</taxon>
        <taxon>Sordariomycetes</taxon>
        <taxon>Hypocreomycetidae</taxon>
        <taxon>Glomerellales</taxon>
        <taxon>Glomerellaceae</taxon>
        <taxon>Colletotrichum</taxon>
        <taxon>Colletotrichum acutatum species complex</taxon>
    </lineage>
</organism>
<comment type="similarity">
    <text evidence="3 9">Belongs to the oxygen-dependent FAD-linked oxidoreductase family.</text>
</comment>
<dbReference type="Pfam" id="PF04030">
    <property type="entry name" value="ALO"/>
    <property type="match status" value="1"/>
</dbReference>
<evidence type="ECO:0000256" key="8">
    <source>
        <dbReference type="ARBA" id="ARBA00033418"/>
    </source>
</evidence>
<dbReference type="AlphaFoldDB" id="A0A9Q8WK93"/>
<dbReference type="GeneID" id="73345162"/>
<dbReference type="PANTHER" id="PTHR43762:SF1">
    <property type="entry name" value="D-ARABINONO-1,4-LACTONE OXIDASE"/>
    <property type="match status" value="1"/>
</dbReference>
<keyword evidence="9" id="KW-0496">Mitochondrion</keyword>
<evidence type="ECO:0000313" key="11">
    <source>
        <dbReference type="EMBL" id="UQC85685.1"/>
    </source>
</evidence>
<dbReference type="GO" id="GO:0071949">
    <property type="term" value="F:FAD binding"/>
    <property type="evidence" value="ECO:0007669"/>
    <property type="project" value="UniProtKB-UniRule"/>
</dbReference>
<dbReference type="InterPro" id="IPR016167">
    <property type="entry name" value="FAD-bd_PCMH_sub1"/>
</dbReference>
<keyword evidence="12" id="KW-1185">Reference proteome</keyword>
<dbReference type="InterPro" id="IPR036318">
    <property type="entry name" value="FAD-bd_PCMH-like_sf"/>
</dbReference>
<comment type="catalytic activity">
    <reaction evidence="9">
        <text>D-arabinono-1,4-lactone + O2 = dehydro-D-arabinono-1,4-lactone + H2O2 + H(+)</text>
        <dbReference type="Rhea" id="RHEA:23756"/>
        <dbReference type="ChEBI" id="CHEBI:15378"/>
        <dbReference type="ChEBI" id="CHEBI:15379"/>
        <dbReference type="ChEBI" id="CHEBI:16240"/>
        <dbReference type="ChEBI" id="CHEBI:16292"/>
        <dbReference type="ChEBI" id="CHEBI:58277"/>
        <dbReference type="EC" id="1.1.3.37"/>
    </reaction>
</comment>
<dbReference type="EMBL" id="CP019477">
    <property type="protein sequence ID" value="UQC85685.1"/>
    <property type="molecule type" value="Genomic_DNA"/>
</dbReference>
<dbReference type="Gene3D" id="3.30.465.10">
    <property type="match status" value="1"/>
</dbReference>
<evidence type="ECO:0000256" key="3">
    <source>
        <dbReference type="ARBA" id="ARBA00005466"/>
    </source>
</evidence>
<gene>
    <name evidence="11" type="ORF">CLUP02_11184</name>
</gene>
<comment type="pathway">
    <text evidence="2 9">Cofactor biosynthesis; D-erythroascorbate biosynthesis; dehydro-D-arabinono-1,4-lactone from D-arabinose: step 2/2.</text>
</comment>
<dbReference type="InterPro" id="IPR016166">
    <property type="entry name" value="FAD-bd_PCMH"/>
</dbReference>
<reference evidence="11" key="1">
    <citation type="journal article" date="2021" name="Mol. Plant Microbe Interact.">
        <title>Complete Genome Sequence of the Plant-Pathogenic Fungus Colletotrichum lupini.</title>
        <authorList>
            <person name="Baroncelli R."/>
            <person name="Pensec F."/>
            <person name="Da Lio D."/>
            <person name="Boufleur T."/>
            <person name="Vicente I."/>
            <person name="Sarrocco S."/>
            <person name="Picot A."/>
            <person name="Baraldi E."/>
            <person name="Sukno S."/>
            <person name="Thon M."/>
            <person name="Le Floch G."/>
        </authorList>
    </citation>
    <scope>NUCLEOTIDE SEQUENCE</scope>
    <source>
        <strain evidence="11">IMI 504893</strain>
    </source>
</reference>
<evidence type="ECO:0000256" key="2">
    <source>
        <dbReference type="ARBA" id="ARBA00005083"/>
    </source>
</evidence>
<dbReference type="KEGG" id="clup:CLUP02_11184"/>
<keyword evidence="6 9" id="KW-0274">FAD</keyword>
<dbReference type="PROSITE" id="PS51387">
    <property type="entry name" value="FAD_PCMH"/>
    <property type="match status" value="1"/>
</dbReference>
<dbReference type="Pfam" id="PF01565">
    <property type="entry name" value="FAD_binding_4"/>
    <property type="match status" value="1"/>
</dbReference>